<dbReference type="AlphaFoldDB" id="A0A3A6QKY8"/>
<evidence type="ECO:0000256" key="2">
    <source>
        <dbReference type="ARBA" id="ARBA00022475"/>
    </source>
</evidence>
<dbReference type="NCBIfam" id="NF028537">
    <property type="entry name" value="P_eth_NH2_trans"/>
    <property type="match status" value="1"/>
</dbReference>
<feature type="domain" description="Sulfatase N-terminal" evidence="9">
    <location>
        <begin position="242"/>
        <end position="532"/>
    </location>
</feature>
<name>A0A3A6QKY8_9VIBR</name>
<dbReference type="InterPro" id="IPR040423">
    <property type="entry name" value="PEA_transferase"/>
</dbReference>
<dbReference type="RefSeq" id="WP_120031461.1">
    <property type="nucleotide sequence ID" value="NZ_QVMU01000009.1"/>
</dbReference>
<dbReference type="PANTHER" id="PTHR30443:SF0">
    <property type="entry name" value="PHOSPHOETHANOLAMINE TRANSFERASE EPTA"/>
    <property type="match status" value="1"/>
</dbReference>
<gene>
    <name evidence="11" type="ORF">DZ860_11700</name>
</gene>
<dbReference type="GO" id="GO:0005886">
    <property type="term" value="C:plasma membrane"/>
    <property type="evidence" value="ECO:0007669"/>
    <property type="project" value="UniProtKB-SubCell"/>
</dbReference>
<dbReference type="InterPro" id="IPR012549">
    <property type="entry name" value="EptA-like_N"/>
</dbReference>
<dbReference type="InterPro" id="IPR017850">
    <property type="entry name" value="Alkaline_phosphatase_core_sf"/>
</dbReference>
<evidence type="ECO:0000256" key="3">
    <source>
        <dbReference type="ARBA" id="ARBA00022519"/>
    </source>
</evidence>
<dbReference type="Gene3D" id="3.40.720.10">
    <property type="entry name" value="Alkaline Phosphatase, subunit A"/>
    <property type="match status" value="1"/>
</dbReference>
<feature type="transmembrane region" description="Helical" evidence="8">
    <location>
        <begin position="154"/>
        <end position="177"/>
    </location>
</feature>
<feature type="transmembrane region" description="Helical" evidence="8">
    <location>
        <begin position="12"/>
        <end position="34"/>
    </location>
</feature>
<evidence type="ECO:0000256" key="4">
    <source>
        <dbReference type="ARBA" id="ARBA00022679"/>
    </source>
</evidence>
<protein>
    <submittedName>
        <fullName evidence="11">Phosphoethanolamine--lipid A transferase</fullName>
    </submittedName>
</protein>
<evidence type="ECO:0000256" key="7">
    <source>
        <dbReference type="ARBA" id="ARBA00023136"/>
    </source>
</evidence>
<dbReference type="GO" id="GO:0016776">
    <property type="term" value="F:phosphotransferase activity, phosphate group as acceptor"/>
    <property type="evidence" value="ECO:0007669"/>
    <property type="project" value="TreeGrafter"/>
</dbReference>
<dbReference type="GO" id="GO:0009244">
    <property type="term" value="P:lipopolysaccharide core region biosynthetic process"/>
    <property type="evidence" value="ECO:0007669"/>
    <property type="project" value="TreeGrafter"/>
</dbReference>
<evidence type="ECO:0000313" key="11">
    <source>
        <dbReference type="EMBL" id="RJX70988.1"/>
    </source>
</evidence>
<keyword evidence="12" id="KW-1185">Reference proteome</keyword>
<dbReference type="CDD" id="cd16017">
    <property type="entry name" value="LptA"/>
    <property type="match status" value="1"/>
</dbReference>
<reference evidence="11 12" key="1">
    <citation type="submission" date="2018-08" db="EMBL/GenBank/DDBJ databases">
        <title>Vibrio isolated from the Eastern China Marginal Seas.</title>
        <authorList>
            <person name="Li Y."/>
        </authorList>
    </citation>
    <scope>NUCLEOTIDE SEQUENCE [LARGE SCALE GENOMIC DNA]</scope>
    <source>
        <strain evidence="11 12">BEI233</strain>
    </source>
</reference>
<evidence type="ECO:0000259" key="10">
    <source>
        <dbReference type="Pfam" id="PF08019"/>
    </source>
</evidence>
<dbReference type="OrthoDB" id="9786870at2"/>
<keyword evidence="5 8" id="KW-0812">Transmembrane</keyword>
<feature type="domain" description="Phosphoethanolamine transferase N-terminal" evidence="10">
    <location>
        <begin position="60"/>
        <end position="211"/>
    </location>
</feature>
<keyword evidence="3" id="KW-0997">Cell inner membrane</keyword>
<keyword evidence="4 11" id="KW-0808">Transferase</keyword>
<evidence type="ECO:0000256" key="5">
    <source>
        <dbReference type="ARBA" id="ARBA00022692"/>
    </source>
</evidence>
<keyword evidence="7 8" id="KW-0472">Membrane</keyword>
<evidence type="ECO:0000259" key="9">
    <source>
        <dbReference type="Pfam" id="PF00884"/>
    </source>
</evidence>
<dbReference type="SUPFAM" id="SSF53649">
    <property type="entry name" value="Alkaline phosphatase-like"/>
    <property type="match status" value="1"/>
</dbReference>
<keyword evidence="6 8" id="KW-1133">Transmembrane helix</keyword>
<comment type="subcellular location">
    <subcellularLocation>
        <location evidence="1">Cell inner membrane</location>
        <topology evidence="1">Multi-pass membrane protein</topology>
    </subcellularLocation>
</comment>
<accession>A0A3A6QKY8</accession>
<feature type="transmembrane region" description="Helical" evidence="8">
    <location>
        <begin position="46"/>
        <end position="67"/>
    </location>
</feature>
<dbReference type="InterPro" id="IPR000917">
    <property type="entry name" value="Sulfatase_N"/>
</dbReference>
<evidence type="ECO:0000256" key="8">
    <source>
        <dbReference type="SAM" id="Phobius"/>
    </source>
</evidence>
<evidence type="ECO:0000256" key="1">
    <source>
        <dbReference type="ARBA" id="ARBA00004429"/>
    </source>
</evidence>
<keyword evidence="2" id="KW-1003">Cell membrane</keyword>
<dbReference type="PANTHER" id="PTHR30443">
    <property type="entry name" value="INNER MEMBRANE PROTEIN"/>
    <property type="match status" value="1"/>
</dbReference>
<dbReference type="Pfam" id="PF00884">
    <property type="entry name" value="Sulfatase"/>
    <property type="match status" value="1"/>
</dbReference>
<comment type="caution">
    <text evidence="11">The sequence shown here is derived from an EMBL/GenBank/DDBJ whole genome shotgun (WGS) entry which is preliminary data.</text>
</comment>
<organism evidence="11 12">
    <name type="scientific">Vibrio sinensis</name>
    <dbReference type="NCBI Taxonomy" id="2302434"/>
    <lineage>
        <taxon>Bacteria</taxon>
        <taxon>Pseudomonadati</taxon>
        <taxon>Pseudomonadota</taxon>
        <taxon>Gammaproteobacteria</taxon>
        <taxon>Vibrionales</taxon>
        <taxon>Vibrionaceae</taxon>
        <taxon>Vibrio</taxon>
    </lineage>
</organism>
<dbReference type="InterPro" id="IPR058130">
    <property type="entry name" value="PEA_transf_C"/>
</dbReference>
<evidence type="ECO:0000313" key="12">
    <source>
        <dbReference type="Proteomes" id="UP000273252"/>
    </source>
</evidence>
<feature type="transmembrane region" description="Helical" evidence="8">
    <location>
        <begin position="79"/>
        <end position="101"/>
    </location>
</feature>
<feature type="transmembrane region" description="Helical" evidence="8">
    <location>
        <begin position="121"/>
        <end position="142"/>
    </location>
</feature>
<dbReference type="Proteomes" id="UP000273252">
    <property type="component" value="Unassembled WGS sequence"/>
</dbReference>
<dbReference type="Pfam" id="PF08019">
    <property type="entry name" value="EptA_B_N"/>
    <property type="match status" value="1"/>
</dbReference>
<sequence length="550" mass="62270">MIHSRTRTHRTISYVTFTFLLALYFALIVNIPIYKELYSIFNQLDGVKIGFVLSIPIFFLAALNFLFNLFSWPGISKPFFIILLFMSSVVSYAAYNYGTFFDYGMITNIVETDTSEASSYLSAYSLTWILLMGGLPALWVFFMRLSNQGSWLKFTLMKLASMIVSVLIVIAIAALYYQDYASVGRNHSYLKKMIIPTEFVSSAVKYVNKNYLTTPEPYRTVGSDAKQSQQALQAAKTKPTLLFVVVGETARTQNYQLNNYSRATNQYTIAQNVISFQDVSSCGTATAVSLPCMFSELTHNTYDHAHAMNQDNVLDILRHAGINIMWKDNDGGDKGVARNVLYKAVDRTQKNTLCDGSTCYDMSLLEGLDQDISNLKGNRIIALHLMGSHGPTYYKRYPKNHAKFLPDCERADIENCSIEQIVNTYDNTILYTDYVLNQLINKLKALETQYNTALIYVSDHGESLGENGLFLHGMPYSLAPDFQKKVPFILWMSPGFEKEKQIDTACLKQEAQQKGKFSHDNLFHSLLGIMDVKTTAYQPALDLFQTCRQP</sequence>
<proteinExistence type="predicted"/>
<dbReference type="EMBL" id="QVMU01000009">
    <property type="protein sequence ID" value="RJX70988.1"/>
    <property type="molecule type" value="Genomic_DNA"/>
</dbReference>
<evidence type="ECO:0000256" key="6">
    <source>
        <dbReference type="ARBA" id="ARBA00022989"/>
    </source>
</evidence>